<accession>A0A2M8QC17</accession>
<evidence type="ECO:0000256" key="1">
    <source>
        <dbReference type="SAM" id="Coils"/>
    </source>
</evidence>
<evidence type="ECO:0000313" key="4">
    <source>
        <dbReference type="EMBL" id="PJF47351.1"/>
    </source>
</evidence>
<feature type="domain" description="CpXC" evidence="3">
    <location>
        <begin position="23"/>
        <end position="123"/>
    </location>
</feature>
<dbReference type="Pfam" id="PF14353">
    <property type="entry name" value="CpXC"/>
    <property type="match status" value="1"/>
</dbReference>
<keyword evidence="1" id="KW-0175">Coiled coil</keyword>
<protein>
    <recommendedName>
        <fullName evidence="3">CpXC domain-containing protein</fullName>
    </recommendedName>
</protein>
<gene>
    <name evidence="4" type="ORF">CUN48_09100</name>
</gene>
<feature type="region of interest" description="Disordered" evidence="2">
    <location>
        <begin position="426"/>
        <end position="455"/>
    </location>
</feature>
<comment type="caution">
    <text evidence="4">The sequence shown here is derived from an EMBL/GenBank/DDBJ whole genome shotgun (WGS) entry which is preliminary data.</text>
</comment>
<dbReference type="EMBL" id="PGTN01000053">
    <property type="protein sequence ID" value="PJF47351.1"/>
    <property type="molecule type" value="Genomic_DNA"/>
</dbReference>
<dbReference type="InterPro" id="IPR025682">
    <property type="entry name" value="CpXC_dom"/>
</dbReference>
<dbReference type="Proteomes" id="UP000230790">
    <property type="component" value="Unassembled WGS sequence"/>
</dbReference>
<evidence type="ECO:0000259" key="3">
    <source>
        <dbReference type="Pfam" id="PF14353"/>
    </source>
</evidence>
<proteinExistence type="predicted"/>
<evidence type="ECO:0000256" key="2">
    <source>
        <dbReference type="SAM" id="MobiDB-lite"/>
    </source>
</evidence>
<organism evidence="4 5">
    <name type="scientific">Candidatus Thermofonsia Clade 3 bacterium</name>
    <dbReference type="NCBI Taxonomy" id="2364212"/>
    <lineage>
        <taxon>Bacteria</taxon>
        <taxon>Bacillati</taxon>
        <taxon>Chloroflexota</taxon>
        <taxon>Candidatus Thermofontia</taxon>
        <taxon>Candidatus Thermofonsia Clade 3</taxon>
    </lineage>
</organism>
<evidence type="ECO:0000313" key="5">
    <source>
        <dbReference type="Proteomes" id="UP000230790"/>
    </source>
</evidence>
<name>A0A2M8QC17_9CHLR</name>
<dbReference type="AlphaFoldDB" id="A0A2M8QC17"/>
<feature type="coiled-coil region" evidence="1">
    <location>
        <begin position="266"/>
        <end position="293"/>
    </location>
</feature>
<reference evidence="4 5" key="1">
    <citation type="submission" date="2017-11" db="EMBL/GenBank/DDBJ databases">
        <title>Evolution of Phototrophy in the Chloroflexi Phylum Driven by Horizontal Gene Transfer.</title>
        <authorList>
            <person name="Ward L.M."/>
            <person name="Hemp J."/>
            <person name="Shih P.M."/>
            <person name="Mcglynn S.E."/>
            <person name="Fischer W."/>
        </authorList>
    </citation>
    <scope>NUCLEOTIDE SEQUENCE [LARGE SCALE GENOMIC DNA]</scope>
    <source>
        <strain evidence="4">JP3_7</strain>
    </source>
</reference>
<sequence>MPQLITPDSGRIAGRGQQPIQVVDVGRDPSLKLALLSGRLTNLAAPFIYHDPSKQIAYILMPMELNLRDMEQQRLIGQLTQTVMRGLPENAPRAYLLQPRIFFTLQSLIEAILEQDGITPEMLRAQQERADLLRELLRIADEATLRAKMRENDAKIDAAFFDILSASIEANLASGREQAARQLANLQQLLIEETTYGRTVGTRAAALEAFRKSPTRETLLDQLIAAPDAETREMLIALGRQLLDYVFFQQLTMRIEAADDAGKQKLIALRKEIQEARDKIDAAARAYMEEKAALIQDIASSEDPLKTAREHDAEIDDAFFAVLQASAQDAQRRGDELMLKALSAVNEVAMQVIAERQPPEVQMINMLLTANYPDETEKLLNEFKDAADDRLIGIMAQFADQLAQQDRTDLSAKLTKIMVQARKILPKHDPSKEATTGQARPLGEPPKPVIEIARR</sequence>